<accession>A0A644ZHP3</accession>
<comment type="caution">
    <text evidence="1">The sequence shown here is derived from an EMBL/GenBank/DDBJ whole genome shotgun (WGS) entry which is preliminary data.</text>
</comment>
<dbReference type="EMBL" id="VSSQ01008994">
    <property type="protein sequence ID" value="MPM40422.1"/>
    <property type="molecule type" value="Genomic_DNA"/>
</dbReference>
<reference evidence="1" key="1">
    <citation type="submission" date="2019-08" db="EMBL/GenBank/DDBJ databases">
        <authorList>
            <person name="Kucharzyk K."/>
            <person name="Murdoch R.W."/>
            <person name="Higgins S."/>
            <person name="Loffler F."/>
        </authorList>
    </citation>
    <scope>NUCLEOTIDE SEQUENCE</scope>
</reference>
<protein>
    <submittedName>
        <fullName evidence="1">Uncharacterized protein</fullName>
    </submittedName>
</protein>
<evidence type="ECO:0000313" key="1">
    <source>
        <dbReference type="EMBL" id="MPM40422.1"/>
    </source>
</evidence>
<sequence>METGAFTESEKGRQQIFMKRVVGEWILKHGYCLYLEGVGTDLYPEQGPVWDWRQNNWGEIINLLGGNYQGNGPGILRKIPDEALAEIKNIFDETGGTARFESIEKFSAVKANEMGLEFNDELLNEYVVHVYTKNSYEDQN</sequence>
<proteinExistence type="predicted"/>
<name>A0A644ZHP3_9ZZZZ</name>
<dbReference type="AlphaFoldDB" id="A0A644ZHP3"/>
<organism evidence="1">
    <name type="scientific">bioreactor metagenome</name>
    <dbReference type="NCBI Taxonomy" id="1076179"/>
    <lineage>
        <taxon>unclassified sequences</taxon>
        <taxon>metagenomes</taxon>
        <taxon>ecological metagenomes</taxon>
    </lineage>
</organism>
<gene>
    <name evidence="1" type="ORF">SDC9_87063</name>
</gene>